<dbReference type="InterPro" id="IPR029069">
    <property type="entry name" value="HotDog_dom_sf"/>
</dbReference>
<dbReference type="PANTHER" id="PTHR43664">
    <property type="entry name" value="MONOAMINE OXIDASE-RELATED"/>
    <property type="match status" value="1"/>
</dbReference>
<dbReference type="Proteomes" id="UP000240322">
    <property type="component" value="Unassembled WGS sequence"/>
</dbReference>
<dbReference type="InterPro" id="IPR052342">
    <property type="entry name" value="MCH/BMMD"/>
</dbReference>
<accession>A0A2R6AU84</accession>
<evidence type="ECO:0000313" key="3">
    <source>
        <dbReference type="Proteomes" id="UP000240322"/>
    </source>
</evidence>
<dbReference type="EMBL" id="NEXE01000082">
    <property type="protein sequence ID" value="PSN89893.1"/>
    <property type="molecule type" value="Genomic_DNA"/>
</dbReference>
<reference evidence="2 3" key="1">
    <citation type="submission" date="2017-04" db="EMBL/GenBank/DDBJ databases">
        <title>Novel microbial lineages endemic to geothermal iron-oxide mats fill important gaps in the evolutionary history of Archaea.</title>
        <authorList>
            <person name="Jay Z.J."/>
            <person name="Beam J.P."/>
            <person name="Dlakic M."/>
            <person name="Rusch D.B."/>
            <person name="Kozubal M.A."/>
            <person name="Inskeep W.P."/>
        </authorList>
    </citation>
    <scope>NUCLEOTIDE SEQUENCE [LARGE SCALE GENOMIC DNA]</scope>
    <source>
        <strain evidence="2">OSP_D</strain>
    </source>
</reference>
<dbReference type="SUPFAM" id="SSF54637">
    <property type="entry name" value="Thioesterase/thiol ester dehydrase-isomerase"/>
    <property type="match status" value="1"/>
</dbReference>
<protein>
    <recommendedName>
        <fullName evidence="1">MaoC-like domain-containing protein</fullName>
    </recommendedName>
</protein>
<dbReference type="AlphaFoldDB" id="A0A2R6AU84"/>
<feature type="domain" description="MaoC-like" evidence="1">
    <location>
        <begin position="5"/>
        <end position="108"/>
    </location>
</feature>
<gene>
    <name evidence="2" type="ORF">B9Q03_07960</name>
</gene>
<evidence type="ECO:0000259" key="1">
    <source>
        <dbReference type="Pfam" id="PF01575"/>
    </source>
</evidence>
<comment type="caution">
    <text evidence="2">The sequence shown here is derived from an EMBL/GenBank/DDBJ whole genome shotgun (WGS) entry which is preliminary data.</text>
</comment>
<dbReference type="Pfam" id="PF01575">
    <property type="entry name" value="MaoC_dehydratas"/>
    <property type="match status" value="1"/>
</dbReference>
<sequence>MRYAEGEKYTTPSRTVTEADVALFAGLSGDYNRLHTDEEYASRGYFGRRVAHGALTFSLSTGLWYAAGLFRDAKAFYGVDSMRFTRPVFIGDTLHCEVRVSRVSERNGDTLVEFVSETINQRGEVVLVLNAKMLVHPE</sequence>
<name>A0A2R6AU84_9ARCH</name>
<dbReference type="PANTHER" id="PTHR43664:SF1">
    <property type="entry name" value="BETA-METHYLMALYL-COA DEHYDRATASE"/>
    <property type="match status" value="1"/>
</dbReference>
<dbReference type="Gene3D" id="3.10.129.10">
    <property type="entry name" value="Hotdog Thioesterase"/>
    <property type="match status" value="1"/>
</dbReference>
<proteinExistence type="predicted"/>
<organism evidence="2 3">
    <name type="scientific">Candidatus Marsarchaeota G2 archaeon OSP_D</name>
    <dbReference type="NCBI Taxonomy" id="1978157"/>
    <lineage>
        <taxon>Archaea</taxon>
        <taxon>Candidatus Marsarchaeota</taxon>
        <taxon>Candidatus Marsarchaeota group 2</taxon>
    </lineage>
</organism>
<dbReference type="InterPro" id="IPR002539">
    <property type="entry name" value="MaoC-like_dom"/>
</dbReference>
<evidence type="ECO:0000313" key="2">
    <source>
        <dbReference type="EMBL" id="PSN89893.1"/>
    </source>
</evidence>